<evidence type="ECO:0000256" key="11">
    <source>
        <dbReference type="ARBA" id="ARBA00022777"/>
    </source>
</evidence>
<dbReference type="EC" id="2.7.1.156" evidence="14"/>
<keyword evidence="17" id="KW-0548">Nucleotidyltransferase</keyword>
<feature type="binding site" evidence="16">
    <location>
        <begin position="8"/>
        <end position="15"/>
    </location>
    <ligand>
        <name>GTP</name>
        <dbReference type="ChEBI" id="CHEBI:37565"/>
    </ligand>
</feature>
<dbReference type="EC" id="2.7.7.62" evidence="14"/>
<keyword evidence="11 14" id="KW-0418">Kinase</keyword>
<dbReference type="InterPro" id="IPR003203">
    <property type="entry name" value="CobU/CobP"/>
</dbReference>
<dbReference type="PANTHER" id="PTHR34848:SF1">
    <property type="entry name" value="BIFUNCTIONAL ADENOSYLCOBALAMIN BIOSYNTHESIS PROTEIN COBU"/>
    <property type="match status" value="1"/>
</dbReference>
<feature type="binding site" evidence="16">
    <location>
        <position position="83"/>
    </location>
    <ligand>
        <name>GTP</name>
        <dbReference type="ChEBI" id="CHEBI:37565"/>
    </ligand>
</feature>
<dbReference type="Proteomes" id="UP000199459">
    <property type="component" value="Unassembled WGS sequence"/>
</dbReference>
<comment type="catalytic activity">
    <reaction evidence="1 14">
        <text>adenosylcob(III)inamide + ATP = adenosylcob(III)inamide phosphate + ADP + H(+)</text>
        <dbReference type="Rhea" id="RHEA:15769"/>
        <dbReference type="ChEBI" id="CHEBI:2480"/>
        <dbReference type="ChEBI" id="CHEBI:15378"/>
        <dbReference type="ChEBI" id="CHEBI:30616"/>
        <dbReference type="ChEBI" id="CHEBI:58502"/>
        <dbReference type="ChEBI" id="CHEBI:456216"/>
        <dbReference type="EC" id="2.7.1.156"/>
    </reaction>
</comment>
<organism evidence="17 18">
    <name type="scientific">Nitrosomonas marina</name>
    <dbReference type="NCBI Taxonomy" id="917"/>
    <lineage>
        <taxon>Bacteria</taxon>
        <taxon>Pseudomonadati</taxon>
        <taxon>Pseudomonadota</taxon>
        <taxon>Betaproteobacteria</taxon>
        <taxon>Nitrosomonadales</taxon>
        <taxon>Nitrosomonadaceae</taxon>
        <taxon>Nitrosomonas</taxon>
    </lineage>
</organism>
<evidence type="ECO:0000256" key="12">
    <source>
        <dbReference type="ARBA" id="ARBA00022840"/>
    </source>
</evidence>
<sequence>MDKTLILGGIRSGKSRMAEKLAIQTHLPVTYIATATSEDDEMQARIALHRANRPKHWYVIEEPVYLADTLQQNAETDKCILVDCLTLWLTNLLLHEDDTLFERQRMALLSLLPQLPGPVILVSNETSMGVVPMGELTRRYCEEAGKLHQLLAQQCQHVILTIAGLPHFLKGGIRA</sequence>
<comment type="similarity">
    <text evidence="7 14">Belongs to the CobU/CobP family.</text>
</comment>
<evidence type="ECO:0000256" key="5">
    <source>
        <dbReference type="ARBA" id="ARBA00004692"/>
    </source>
</evidence>
<dbReference type="GO" id="GO:0009236">
    <property type="term" value="P:cobalamin biosynthetic process"/>
    <property type="evidence" value="ECO:0007669"/>
    <property type="project" value="UniProtKB-UniRule"/>
</dbReference>
<dbReference type="PANTHER" id="PTHR34848">
    <property type="match status" value="1"/>
</dbReference>
<dbReference type="UniPathway" id="UPA00148">
    <property type="reaction ID" value="UER00236"/>
</dbReference>
<dbReference type="AlphaFoldDB" id="A0A1H8INR0"/>
<comment type="catalytic activity">
    <reaction evidence="3">
        <text>adenosylcob(III)inamide + GTP = adenosylcob(III)inamide phosphate + GDP + H(+)</text>
        <dbReference type="Rhea" id="RHEA:15765"/>
        <dbReference type="ChEBI" id="CHEBI:2480"/>
        <dbReference type="ChEBI" id="CHEBI:15378"/>
        <dbReference type="ChEBI" id="CHEBI:37565"/>
        <dbReference type="ChEBI" id="CHEBI:58189"/>
        <dbReference type="ChEBI" id="CHEBI:58502"/>
        <dbReference type="EC" id="2.7.1.156"/>
    </reaction>
</comment>
<evidence type="ECO:0000256" key="15">
    <source>
        <dbReference type="PIRSR" id="PIRSR006135-1"/>
    </source>
</evidence>
<comment type="catalytic activity">
    <reaction evidence="2 14">
        <text>adenosylcob(III)inamide phosphate + GTP + H(+) = adenosylcob(III)inamide-GDP + diphosphate</text>
        <dbReference type="Rhea" id="RHEA:22712"/>
        <dbReference type="ChEBI" id="CHEBI:15378"/>
        <dbReference type="ChEBI" id="CHEBI:33019"/>
        <dbReference type="ChEBI" id="CHEBI:37565"/>
        <dbReference type="ChEBI" id="CHEBI:58502"/>
        <dbReference type="ChEBI" id="CHEBI:60487"/>
        <dbReference type="EC" id="2.7.7.62"/>
    </reaction>
</comment>
<dbReference type="InterPro" id="IPR027417">
    <property type="entry name" value="P-loop_NTPase"/>
</dbReference>
<keyword evidence="12 14" id="KW-0067">ATP-binding</keyword>
<feature type="binding site" evidence="16">
    <location>
        <begin position="50"/>
        <end position="53"/>
    </location>
    <ligand>
        <name>GTP</name>
        <dbReference type="ChEBI" id="CHEBI:37565"/>
    </ligand>
</feature>
<feature type="binding site" evidence="16">
    <location>
        <position position="61"/>
    </location>
    <ligand>
        <name>GTP</name>
        <dbReference type="ChEBI" id="CHEBI:37565"/>
    </ligand>
</feature>
<feature type="binding site" evidence="16">
    <location>
        <begin position="33"/>
        <end position="35"/>
    </location>
    <ligand>
        <name>GTP</name>
        <dbReference type="ChEBI" id="CHEBI:37565"/>
    </ligand>
</feature>
<gene>
    <name evidence="17" type="ORF">SAMN05216325_13711</name>
</gene>
<dbReference type="EMBL" id="FOCP01000037">
    <property type="protein sequence ID" value="SEN70353.1"/>
    <property type="molecule type" value="Genomic_DNA"/>
</dbReference>
<evidence type="ECO:0000256" key="10">
    <source>
        <dbReference type="ARBA" id="ARBA00022741"/>
    </source>
</evidence>
<evidence type="ECO:0000256" key="2">
    <source>
        <dbReference type="ARBA" id="ARBA00000711"/>
    </source>
</evidence>
<evidence type="ECO:0000256" key="16">
    <source>
        <dbReference type="PIRSR" id="PIRSR006135-2"/>
    </source>
</evidence>
<dbReference type="GO" id="GO:0005525">
    <property type="term" value="F:GTP binding"/>
    <property type="evidence" value="ECO:0007669"/>
    <property type="project" value="UniProtKB-UniRule"/>
</dbReference>
<evidence type="ECO:0000313" key="18">
    <source>
        <dbReference type="Proteomes" id="UP000199459"/>
    </source>
</evidence>
<keyword evidence="13 14" id="KW-0342">GTP-binding</keyword>
<keyword evidence="8 14" id="KW-0169">Cobalamin biosynthesis</keyword>
<evidence type="ECO:0000256" key="13">
    <source>
        <dbReference type="ARBA" id="ARBA00023134"/>
    </source>
</evidence>
<evidence type="ECO:0000256" key="14">
    <source>
        <dbReference type="PIRNR" id="PIRNR006135"/>
    </source>
</evidence>
<protein>
    <recommendedName>
        <fullName evidence="14">Bifunctional adenosylcobalamin biosynthesis protein</fullName>
        <ecNumber evidence="14">2.7.1.156</ecNumber>
        <ecNumber evidence="14">2.7.7.62</ecNumber>
    </recommendedName>
</protein>
<keyword evidence="10 14" id="KW-0547">Nucleotide-binding</keyword>
<dbReference type="Gene3D" id="3.40.50.300">
    <property type="entry name" value="P-loop containing nucleotide triphosphate hydrolases"/>
    <property type="match status" value="1"/>
</dbReference>
<evidence type="ECO:0000256" key="7">
    <source>
        <dbReference type="ARBA" id="ARBA00007490"/>
    </source>
</evidence>
<evidence type="ECO:0000313" key="17">
    <source>
        <dbReference type="EMBL" id="SEN70353.1"/>
    </source>
</evidence>
<dbReference type="PIRSF" id="PIRSF006135">
    <property type="entry name" value="CobU"/>
    <property type="match status" value="1"/>
</dbReference>
<dbReference type="SUPFAM" id="SSF52540">
    <property type="entry name" value="P-loop containing nucleoside triphosphate hydrolases"/>
    <property type="match status" value="1"/>
</dbReference>
<evidence type="ECO:0000256" key="3">
    <source>
        <dbReference type="ARBA" id="ARBA00001522"/>
    </source>
</evidence>
<dbReference type="GO" id="GO:0043752">
    <property type="term" value="F:adenosylcobinamide kinase activity"/>
    <property type="evidence" value="ECO:0007669"/>
    <property type="project" value="UniProtKB-EC"/>
</dbReference>
<comment type="pathway">
    <text evidence="5 14">Cofactor biosynthesis; adenosylcobalamin biosynthesis; adenosylcobalamin from cob(II)yrinate a,c-diamide: step 6/7.</text>
</comment>
<dbReference type="GO" id="GO:0008820">
    <property type="term" value="F:cobinamide phosphate guanylyltransferase activity"/>
    <property type="evidence" value="ECO:0007669"/>
    <property type="project" value="UniProtKB-UniRule"/>
</dbReference>
<keyword evidence="9 14" id="KW-0808">Transferase</keyword>
<feature type="active site" description="GMP-histidine intermediate" evidence="15">
    <location>
        <position position="49"/>
    </location>
</feature>
<comment type="pathway">
    <text evidence="6 14">Cofactor biosynthesis; adenosylcobalamin biosynthesis; adenosylcobalamin from cob(II)yrinate a,c-diamide: step 5/7.</text>
</comment>
<evidence type="ECO:0000256" key="8">
    <source>
        <dbReference type="ARBA" id="ARBA00022573"/>
    </source>
</evidence>
<proteinExistence type="inferred from homology"/>
<dbReference type="CDD" id="cd00544">
    <property type="entry name" value="CobU"/>
    <property type="match status" value="1"/>
</dbReference>
<evidence type="ECO:0000256" key="9">
    <source>
        <dbReference type="ARBA" id="ARBA00022679"/>
    </source>
</evidence>
<comment type="function">
    <text evidence="4 14">Catalyzes ATP-dependent phosphorylation of adenosylcobinamide and addition of GMP to adenosylcobinamide phosphate.</text>
</comment>
<accession>A0A1H8INR0</accession>
<evidence type="ECO:0000256" key="1">
    <source>
        <dbReference type="ARBA" id="ARBA00000312"/>
    </source>
</evidence>
<reference evidence="17 18" key="1">
    <citation type="submission" date="2016-10" db="EMBL/GenBank/DDBJ databases">
        <authorList>
            <person name="de Groot N.N."/>
        </authorList>
    </citation>
    <scope>NUCLEOTIDE SEQUENCE [LARGE SCALE GENOMIC DNA]</scope>
    <source>
        <strain evidence="17 18">Nm22</strain>
    </source>
</reference>
<dbReference type="GO" id="GO:0005524">
    <property type="term" value="F:ATP binding"/>
    <property type="evidence" value="ECO:0007669"/>
    <property type="project" value="UniProtKB-UniRule"/>
</dbReference>
<dbReference type="NCBIfam" id="NF004469">
    <property type="entry name" value="PRK05800.1"/>
    <property type="match status" value="1"/>
</dbReference>
<evidence type="ECO:0000256" key="4">
    <source>
        <dbReference type="ARBA" id="ARBA00003889"/>
    </source>
</evidence>
<name>A0A1H8INR0_9PROT</name>
<dbReference type="RefSeq" id="WP_177167787.1">
    <property type="nucleotide sequence ID" value="NZ_FOCP01000037.1"/>
</dbReference>
<dbReference type="Pfam" id="PF02283">
    <property type="entry name" value="CobU"/>
    <property type="match status" value="1"/>
</dbReference>
<evidence type="ECO:0000256" key="6">
    <source>
        <dbReference type="ARBA" id="ARBA00005159"/>
    </source>
</evidence>